<reference evidence="1 2" key="1">
    <citation type="submission" date="2017-12" db="EMBL/GenBank/DDBJ databases">
        <title>Legionella sainthelensi LA01-117, whole genome sequence of a clinical isolate from New Zealand.</title>
        <authorList>
            <person name="Cree S.L."/>
            <person name="Slow S."/>
            <person name="Kennedy M.A."/>
            <person name="Murdoch D.R."/>
            <person name="Biggs P.J."/>
            <person name="Anderson T."/>
        </authorList>
    </citation>
    <scope>NUCLEOTIDE SEQUENCE [LARGE SCALE GENOMIC DNA]</scope>
    <source>
        <strain evidence="1 2">LA01-117</strain>
    </source>
</reference>
<evidence type="ECO:0000313" key="1">
    <source>
        <dbReference type="EMBL" id="AUH73496.1"/>
    </source>
</evidence>
<name>A0A2H5FPQ5_9GAMM</name>
<dbReference type="Proteomes" id="UP000234343">
    <property type="component" value="Chromosome"/>
</dbReference>
<evidence type="ECO:0000313" key="2">
    <source>
        <dbReference type="Proteomes" id="UP000234343"/>
    </source>
</evidence>
<keyword evidence="2" id="KW-1185">Reference proteome</keyword>
<dbReference type="EMBL" id="CP025491">
    <property type="protein sequence ID" value="AUH73496.1"/>
    <property type="molecule type" value="Genomic_DNA"/>
</dbReference>
<accession>A0A2H5FPQ5</accession>
<protein>
    <submittedName>
        <fullName evidence="1">Uncharacterized protein</fullName>
    </submittedName>
</protein>
<organism evidence="1 2">
    <name type="scientific">Legionella sainthelensi</name>
    <dbReference type="NCBI Taxonomy" id="28087"/>
    <lineage>
        <taxon>Bacteria</taxon>
        <taxon>Pseudomonadati</taxon>
        <taxon>Pseudomonadota</taxon>
        <taxon>Gammaproteobacteria</taxon>
        <taxon>Legionellales</taxon>
        <taxon>Legionellaceae</taxon>
        <taxon>Legionella</taxon>
    </lineage>
</organism>
<dbReference type="Pfam" id="PF06691">
    <property type="entry name" value="DUF1189"/>
    <property type="match status" value="1"/>
</dbReference>
<proteinExistence type="predicted"/>
<dbReference type="RefSeq" id="WP_101901015.1">
    <property type="nucleotide sequence ID" value="NZ_CP025491.2"/>
</dbReference>
<dbReference type="InterPro" id="IPR009574">
    <property type="entry name" value="DUF1189"/>
</dbReference>
<sequence>MSKEKNKLKSIDTPNYGYWSALYMSLYSRLLYVDVGKRWKGLGFLYLLLAIALFSIPFVIRMDLSFNNSFNEQLIKPLEEIPIFYIQEGNVVFDKPMPYLVKNDKGQVNIIIDTTGQVNDFSKYPSLAILVNKNKISLKIPKLQLFNMPQAQFSSGPPMVQEFSKEDNAVFDGKMIAKEKTITNMKYFAQVLMYPMIVAVLFSMFITFFLVFGFLGQVFSSVFFSFSITFKQSCRLLIVAATPMLIALILLLTSNYIFPGSGFILLFLLIGYFSYALFALRAESKKVVRT</sequence>
<dbReference type="AlphaFoldDB" id="A0A2H5FPQ5"/>
<gene>
    <name evidence="1" type="ORF">CAB17_16640</name>
</gene>
<dbReference type="KEGG" id="lsh:CAB17_16640"/>